<keyword evidence="4" id="KW-0143">Chaperone</keyword>
<reference evidence="7" key="1">
    <citation type="submission" date="2016-10" db="EMBL/GenBank/DDBJ databases">
        <authorList>
            <person name="Varghese N."/>
            <person name="Submissions S."/>
        </authorList>
    </citation>
    <scope>NUCLEOTIDE SEQUENCE [LARGE SCALE GENOMIC DNA]</scope>
    <source>
        <strain evidence="7">DSM 44637</strain>
    </source>
</reference>
<evidence type="ECO:0000256" key="4">
    <source>
        <dbReference type="ARBA" id="ARBA00023186"/>
    </source>
</evidence>
<dbReference type="OrthoDB" id="3623746at2"/>
<dbReference type="AlphaFoldDB" id="A0A1I5J709"/>
<accession>A0A1I5J709</accession>
<comment type="subcellular location">
    <subcellularLocation>
        <location evidence="1">Cytoplasm</location>
    </subcellularLocation>
</comment>
<protein>
    <submittedName>
        <fullName evidence="5">ESX secretion-associated protein EspG</fullName>
    </submittedName>
    <submittedName>
        <fullName evidence="6">EspG family protein</fullName>
    </submittedName>
</protein>
<proteinExistence type="inferred from homology"/>
<evidence type="ECO:0000313" key="6">
    <source>
        <dbReference type="EMBL" id="SFO68628.1"/>
    </source>
</evidence>
<dbReference type="EMBL" id="JAAGNC010000111">
    <property type="protein sequence ID" value="NEC58345.1"/>
    <property type="molecule type" value="Genomic_DNA"/>
</dbReference>
<evidence type="ECO:0000313" key="5">
    <source>
        <dbReference type="EMBL" id="NEC58345.1"/>
    </source>
</evidence>
<evidence type="ECO:0000256" key="3">
    <source>
        <dbReference type="ARBA" id="ARBA00022490"/>
    </source>
</evidence>
<name>A0A1I5J709_9PSEU</name>
<dbReference type="EMBL" id="FOWC01000002">
    <property type="protein sequence ID" value="SFO68628.1"/>
    <property type="molecule type" value="Genomic_DNA"/>
</dbReference>
<keyword evidence="3" id="KW-0963">Cytoplasm</keyword>
<dbReference type="Pfam" id="PF14011">
    <property type="entry name" value="ESX-1_EspG"/>
    <property type="match status" value="1"/>
</dbReference>
<reference evidence="6" key="2">
    <citation type="submission" date="2016-10" db="EMBL/GenBank/DDBJ databases">
        <authorList>
            <person name="de Groot N.N."/>
        </authorList>
    </citation>
    <scope>NUCLEOTIDE SEQUENCE [LARGE SCALE GENOMIC DNA]</scope>
    <source>
        <strain evidence="6">DSM 44637</strain>
    </source>
</reference>
<dbReference type="STRING" id="112413.SAMN05421854_102974"/>
<reference evidence="5 8" key="3">
    <citation type="submission" date="2020-01" db="EMBL/GenBank/DDBJ databases">
        <title>Insect and environment-associated Actinomycetes.</title>
        <authorList>
            <person name="Currrie C."/>
            <person name="Chevrette M."/>
            <person name="Carlson C."/>
            <person name="Stubbendieck R."/>
            <person name="Wendt-Pienkowski E."/>
        </authorList>
    </citation>
    <scope>NUCLEOTIDE SEQUENCE [LARGE SCALE GENOMIC DNA]</scope>
    <source>
        <strain evidence="5 8">SID8386</strain>
    </source>
</reference>
<keyword evidence="8" id="KW-1185">Reference proteome</keyword>
<gene>
    <name evidence="5" type="ORF">G3I59_22730</name>
    <name evidence="6" type="ORF">SAMN05421854_102974</name>
</gene>
<organism evidence="6 7">
    <name type="scientific">Amycolatopsis rubida</name>
    <dbReference type="NCBI Taxonomy" id="112413"/>
    <lineage>
        <taxon>Bacteria</taxon>
        <taxon>Bacillati</taxon>
        <taxon>Actinomycetota</taxon>
        <taxon>Actinomycetes</taxon>
        <taxon>Pseudonocardiales</taxon>
        <taxon>Pseudonocardiaceae</taxon>
        <taxon>Amycolatopsis</taxon>
    </lineage>
</organism>
<comment type="similarity">
    <text evidence="2">Belongs to the EspG family.</text>
</comment>
<dbReference type="Proteomes" id="UP000470404">
    <property type="component" value="Unassembled WGS sequence"/>
</dbReference>
<evidence type="ECO:0000256" key="1">
    <source>
        <dbReference type="ARBA" id="ARBA00004496"/>
    </source>
</evidence>
<dbReference type="RefSeq" id="WP_093573312.1">
    <property type="nucleotide sequence ID" value="NZ_FOWC01000002.1"/>
</dbReference>
<dbReference type="Proteomes" id="UP000199137">
    <property type="component" value="Unassembled WGS sequence"/>
</dbReference>
<sequence length="239" mass="26102">MRATELSLNTLLGALREAGFAEPHPVFSGRLRFTPGDQRLDEAVREELAWLGLLDHGRFVDEFEDILYALGRADTEYVAHVENQDIRYSVLVAVRGRTGVKALCSGDRVRLKVLDGTRTPAGALVASLPRYRPAQLSAFSLSQEDFQADHSDDRGPAARAVDALLQQSWFGVGEVTVLVREPARPGRTEAGPLSYLDLTDGRVAFEVSGGEGNRYITVLPGEDRLLTDKIAALRDGLDG</sequence>
<evidence type="ECO:0000256" key="2">
    <source>
        <dbReference type="ARBA" id="ARBA00006411"/>
    </source>
</evidence>
<evidence type="ECO:0000313" key="8">
    <source>
        <dbReference type="Proteomes" id="UP000470404"/>
    </source>
</evidence>
<evidence type="ECO:0000313" key="7">
    <source>
        <dbReference type="Proteomes" id="UP000199137"/>
    </source>
</evidence>
<dbReference type="InterPro" id="IPR025734">
    <property type="entry name" value="EspG"/>
</dbReference>